<feature type="transmembrane region" description="Helical" evidence="2">
    <location>
        <begin position="197"/>
        <end position="221"/>
    </location>
</feature>
<evidence type="ECO:0008006" key="5">
    <source>
        <dbReference type="Google" id="ProtNLM"/>
    </source>
</evidence>
<proteinExistence type="predicted"/>
<sequence length="229" mass="22114">MGALGGARRQGSAQVRIVDPRARARTFAGAVAGLVVAGGIVLGGLPAVAAPPVPVGDHGPEGVSLQVGITGITTLSAVDTVAENPVPGGTLVVRGQGFVPFVTYDVHLHSTPTFLGTVTARADGTIELATTIPLSTVAGPHYVVVTDPVSGASVRSASFDVRSAVGGTDGGGTGGGTTTGNGTTAEGGTPGKVPGPLASTGVTVVGTLAIAGGLVAGGAALRRRRTRAS</sequence>
<organism evidence="3 4">
    <name type="scientific">Oerskovia enterophila</name>
    <dbReference type="NCBI Taxonomy" id="43678"/>
    <lineage>
        <taxon>Bacteria</taxon>
        <taxon>Bacillati</taxon>
        <taxon>Actinomycetota</taxon>
        <taxon>Actinomycetes</taxon>
        <taxon>Micrococcales</taxon>
        <taxon>Cellulomonadaceae</taxon>
        <taxon>Oerskovia</taxon>
    </lineage>
</organism>
<feature type="compositionally biased region" description="Gly residues" evidence="1">
    <location>
        <begin position="167"/>
        <end position="179"/>
    </location>
</feature>
<keyword evidence="2" id="KW-1133">Transmembrane helix</keyword>
<feature type="transmembrane region" description="Helical" evidence="2">
    <location>
        <begin position="26"/>
        <end position="49"/>
    </location>
</feature>
<name>A0ABX2Y9V8_9CELL</name>
<accession>A0ABX2Y9V8</accession>
<comment type="caution">
    <text evidence="3">The sequence shown here is derived from an EMBL/GenBank/DDBJ whole genome shotgun (WGS) entry which is preliminary data.</text>
</comment>
<gene>
    <name evidence="3" type="ORF">OERS_02760</name>
</gene>
<dbReference type="EMBL" id="MAQA01000002">
    <property type="protein sequence ID" value="OCI33022.1"/>
    <property type="molecule type" value="Genomic_DNA"/>
</dbReference>
<evidence type="ECO:0000256" key="1">
    <source>
        <dbReference type="SAM" id="MobiDB-lite"/>
    </source>
</evidence>
<evidence type="ECO:0000256" key="2">
    <source>
        <dbReference type="SAM" id="Phobius"/>
    </source>
</evidence>
<protein>
    <recommendedName>
        <fullName evidence="5">Gram-positive cocci surface proteins LPxTG domain-containing protein</fullName>
    </recommendedName>
</protein>
<dbReference type="Proteomes" id="UP000093412">
    <property type="component" value="Unassembled WGS sequence"/>
</dbReference>
<evidence type="ECO:0000313" key="3">
    <source>
        <dbReference type="EMBL" id="OCI33022.1"/>
    </source>
</evidence>
<keyword evidence="4" id="KW-1185">Reference proteome</keyword>
<keyword evidence="2" id="KW-0472">Membrane</keyword>
<feature type="region of interest" description="Disordered" evidence="1">
    <location>
        <begin position="163"/>
        <end position="195"/>
    </location>
</feature>
<evidence type="ECO:0000313" key="4">
    <source>
        <dbReference type="Proteomes" id="UP000093412"/>
    </source>
</evidence>
<keyword evidence="2" id="KW-0812">Transmembrane</keyword>
<reference evidence="3 4" key="1">
    <citation type="submission" date="2016-06" db="EMBL/GenBank/DDBJ databases">
        <title>Genome sequence of Oerskovia enterophila DSM 43852.</title>
        <authorList>
            <person name="Poehlein A."/>
            <person name="Jag V."/>
            <person name="Bengelsdorf F.R."/>
            <person name="Daniel R."/>
            <person name="Duerre P."/>
        </authorList>
    </citation>
    <scope>NUCLEOTIDE SEQUENCE [LARGE SCALE GENOMIC DNA]</scope>
    <source>
        <strain evidence="3 4">DSM 43852</strain>
    </source>
</reference>